<reference evidence="1 2" key="1">
    <citation type="submission" date="2022-06" db="EMBL/GenBank/DDBJ databases">
        <authorList>
            <person name="Jeon C.O."/>
        </authorList>
    </citation>
    <scope>NUCLEOTIDE SEQUENCE [LARGE SCALE GENOMIC DNA]</scope>
    <source>
        <strain evidence="1 2">KCTC 13943</strain>
    </source>
</reference>
<proteinExistence type="predicted"/>
<accession>A0ABT0WHU1</accession>
<evidence type="ECO:0000313" key="2">
    <source>
        <dbReference type="Proteomes" id="UP001523262"/>
    </source>
</evidence>
<dbReference type="EMBL" id="JAMQCR010000003">
    <property type="protein sequence ID" value="MCM2535892.1"/>
    <property type="molecule type" value="Genomic_DNA"/>
</dbReference>
<organism evidence="1 2">
    <name type="scientific">Neobacillus pocheonensis</name>
    <dbReference type="NCBI Taxonomy" id="363869"/>
    <lineage>
        <taxon>Bacteria</taxon>
        <taxon>Bacillati</taxon>
        <taxon>Bacillota</taxon>
        <taxon>Bacilli</taxon>
        <taxon>Bacillales</taxon>
        <taxon>Bacillaceae</taxon>
        <taxon>Neobacillus</taxon>
    </lineage>
</organism>
<keyword evidence="2" id="KW-1185">Reference proteome</keyword>
<name>A0ABT0WHU1_9BACI</name>
<evidence type="ECO:0000313" key="1">
    <source>
        <dbReference type="EMBL" id="MCM2535892.1"/>
    </source>
</evidence>
<sequence>MDSQQRKLKAYYLSHTVFEEGEVKVYKMFFKVKIVRGSSKNSKVMI</sequence>
<comment type="caution">
    <text evidence="1">The sequence shown here is derived from an EMBL/GenBank/DDBJ whole genome shotgun (WGS) entry which is preliminary data.</text>
</comment>
<dbReference type="Proteomes" id="UP001523262">
    <property type="component" value="Unassembled WGS sequence"/>
</dbReference>
<protein>
    <submittedName>
        <fullName evidence="1">Uncharacterized protein</fullName>
    </submittedName>
</protein>
<gene>
    <name evidence="1" type="ORF">NDK43_30895</name>
</gene>